<dbReference type="NCBIfam" id="TIGR01682">
    <property type="entry name" value="moaD"/>
    <property type="match status" value="1"/>
</dbReference>
<reference evidence="4 5" key="1">
    <citation type="submission" date="2019-02" db="EMBL/GenBank/DDBJ databases">
        <title>Aquabacterium sp. strain KMB7.</title>
        <authorList>
            <person name="Chen W.-M."/>
        </authorList>
    </citation>
    <scope>NUCLEOTIDE SEQUENCE [LARGE SCALE GENOMIC DNA]</scope>
    <source>
        <strain evidence="4 5">KMB7</strain>
    </source>
</reference>
<dbReference type="OrthoDB" id="9801945at2"/>
<dbReference type="InterPro" id="IPR044672">
    <property type="entry name" value="MOCS2A"/>
</dbReference>
<protein>
    <recommendedName>
        <fullName evidence="3">Molybdopterin synthase sulfur carrier subunit</fullName>
    </recommendedName>
</protein>
<dbReference type="PANTHER" id="PTHR33359">
    <property type="entry name" value="MOLYBDOPTERIN SYNTHASE SULFUR CARRIER SUBUNIT"/>
    <property type="match status" value="1"/>
</dbReference>
<dbReference type="RefSeq" id="WP_130966890.1">
    <property type="nucleotide sequence ID" value="NZ_SIXI01000002.1"/>
</dbReference>
<dbReference type="InterPro" id="IPR003749">
    <property type="entry name" value="ThiS/MoaD-like"/>
</dbReference>
<evidence type="ECO:0000313" key="4">
    <source>
        <dbReference type="EMBL" id="TBO32679.1"/>
    </source>
</evidence>
<dbReference type="Proteomes" id="UP000292120">
    <property type="component" value="Unassembled WGS sequence"/>
</dbReference>
<evidence type="ECO:0000256" key="1">
    <source>
        <dbReference type="ARBA" id="ARBA00022741"/>
    </source>
</evidence>
<dbReference type="Gene3D" id="3.10.20.30">
    <property type="match status" value="1"/>
</dbReference>
<dbReference type="GO" id="GO:0006777">
    <property type="term" value="P:Mo-molybdopterin cofactor biosynthetic process"/>
    <property type="evidence" value="ECO:0007669"/>
    <property type="project" value="InterPro"/>
</dbReference>
<comment type="similarity">
    <text evidence="2">Belongs to the MoaD family.</text>
</comment>
<keyword evidence="5" id="KW-1185">Reference proteome</keyword>
<dbReference type="Pfam" id="PF02597">
    <property type="entry name" value="ThiS"/>
    <property type="match status" value="1"/>
</dbReference>
<sequence>MRVTVRYFARVREHLGPEEACEWAGDAPRTVGELWAWLQARSPAHAEALAEGQGLRTALDQTLCDADEPLHDGAEVAFFPPVTGG</sequence>
<dbReference type="GO" id="GO:1990133">
    <property type="term" value="C:molybdopterin adenylyltransferase complex"/>
    <property type="evidence" value="ECO:0007669"/>
    <property type="project" value="TreeGrafter"/>
</dbReference>
<gene>
    <name evidence="4" type="primary">moaD</name>
    <name evidence="4" type="ORF">EYS42_05760</name>
</gene>
<keyword evidence="1" id="KW-0547">Nucleotide-binding</keyword>
<dbReference type="InterPro" id="IPR012675">
    <property type="entry name" value="Beta-grasp_dom_sf"/>
</dbReference>
<evidence type="ECO:0000313" key="5">
    <source>
        <dbReference type="Proteomes" id="UP000292120"/>
    </source>
</evidence>
<dbReference type="CDD" id="cd00754">
    <property type="entry name" value="Ubl_MoaD"/>
    <property type="match status" value="1"/>
</dbReference>
<dbReference type="GO" id="GO:0000166">
    <property type="term" value="F:nucleotide binding"/>
    <property type="evidence" value="ECO:0007669"/>
    <property type="project" value="UniProtKB-KW"/>
</dbReference>
<dbReference type="SUPFAM" id="SSF54285">
    <property type="entry name" value="MoaD/ThiS"/>
    <property type="match status" value="1"/>
</dbReference>
<dbReference type="AlphaFoldDB" id="A0A4Q9H092"/>
<accession>A0A4Q9H092</accession>
<evidence type="ECO:0000256" key="2">
    <source>
        <dbReference type="ARBA" id="ARBA00024200"/>
    </source>
</evidence>
<dbReference type="PANTHER" id="PTHR33359:SF1">
    <property type="entry name" value="MOLYBDOPTERIN SYNTHASE SULFUR CARRIER SUBUNIT"/>
    <property type="match status" value="1"/>
</dbReference>
<proteinExistence type="inferred from homology"/>
<evidence type="ECO:0000256" key="3">
    <source>
        <dbReference type="ARBA" id="ARBA00024247"/>
    </source>
</evidence>
<comment type="caution">
    <text evidence="4">The sequence shown here is derived from an EMBL/GenBank/DDBJ whole genome shotgun (WGS) entry which is preliminary data.</text>
</comment>
<name>A0A4Q9H092_9BURK</name>
<organism evidence="4 5">
    <name type="scientific">Aquabacterium lacunae</name>
    <dbReference type="NCBI Taxonomy" id="2528630"/>
    <lineage>
        <taxon>Bacteria</taxon>
        <taxon>Pseudomonadati</taxon>
        <taxon>Pseudomonadota</taxon>
        <taxon>Betaproteobacteria</taxon>
        <taxon>Burkholderiales</taxon>
        <taxon>Aquabacterium</taxon>
    </lineage>
</organism>
<dbReference type="EMBL" id="SIXI01000002">
    <property type="protein sequence ID" value="TBO32679.1"/>
    <property type="molecule type" value="Genomic_DNA"/>
</dbReference>
<dbReference type="InterPro" id="IPR016155">
    <property type="entry name" value="Mopterin_synth/thiamin_S_b"/>
</dbReference>